<dbReference type="GO" id="GO:0046854">
    <property type="term" value="P:phosphatidylinositol phosphate biosynthetic process"/>
    <property type="evidence" value="ECO:0007669"/>
    <property type="project" value="InterPro"/>
</dbReference>
<feature type="binding site" evidence="4">
    <location>
        <position position="89"/>
    </location>
    <ligand>
        <name>Mg(2+)</name>
        <dbReference type="ChEBI" id="CHEBI:18420"/>
        <label>1</label>
        <note>catalytic</note>
    </ligand>
</feature>
<dbReference type="CDD" id="cd01638">
    <property type="entry name" value="CysQ"/>
    <property type="match status" value="1"/>
</dbReference>
<evidence type="ECO:0000313" key="6">
    <source>
        <dbReference type="Proteomes" id="UP000298631"/>
    </source>
</evidence>
<reference evidence="5 6" key="1">
    <citation type="submission" date="2019-05" db="EMBL/GenBank/DDBJ databases">
        <title>Pseudorhodobacter turbinis sp. nov., isolated from the gut of the Korean turban shell.</title>
        <authorList>
            <person name="Jeong Y.-S."/>
            <person name="Kang W.-R."/>
            <person name="Bae J.-W."/>
        </authorList>
    </citation>
    <scope>NUCLEOTIDE SEQUENCE [LARGE SCALE GENOMIC DNA]</scope>
    <source>
        <strain evidence="5 6">S12M18</strain>
    </source>
</reference>
<dbReference type="EMBL" id="CP039964">
    <property type="protein sequence ID" value="QCO55786.1"/>
    <property type="molecule type" value="Genomic_DNA"/>
</dbReference>
<dbReference type="Proteomes" id="UP000298631">
    <property type="component" value="Chromosome"/>
</dbReference>
<evidence type="ECO:0000256" key="2">
    <source>
        <dbReference type="ARBA" id="ARBA00022723"/>
    </source>
</evidence>
<dbReference type="GO" id="GO:0007165">
    <property type="term" value="P:signal transduction"/>
    <property type="evidence" value="ECO:0007669"/>
    <property type="project" value="TreeGrafter"/>
</dbReference>
<comment type="cofactor">
    <cofactor evidence="4">
        <name>Mg(2+)</name>
        <dbReference type="ChEBI" id="CHEBI:18420"/>
    </cofactor>
</comment>
<dbReference type="KEGG" id="pseb:EOK75_08525"/>
<feature type="binding site" evidence="4">
    <location>
        <position position="87"/>
    </location>
    <ligand>
        <name>Mg(2+)</name>
        <dbReference type="ChEBI" id="CHEBI:18420"/>
        <label>1</label>
        <note>catalytic</note>
    </ligand>
</feature>
<keyword evidence="6" id="KW-1185">Reference proteome</keyword>
<dbReference type="Pfam" id="PF00459">
    <property type="entry name" value="Inositol_P"/>
    <property type="match status" value="1"/>
</dbReference>
<gene>
    <name evidence="5" type="ORF">EOK75_08525</name>
</gene>
<comment type="similarity">
    <text evidence="1">Belongs to the inositol monophosphatase superfamily.</text>
</comment>
<dbReference type="GO" id="GO:0008934">
    <property type="term" value="F:inositol monophosphate 1-phosphatase activity"/>
    <property type="evidence" value="ECO:0007669"/>
    <property type="project" value="TreeGrafter"/>
</dbReference>
<dbReference type="PANTHER" id="PTHR20854">
    <property type="entry name" value="INOSITOL MONOPHOSPHATASE"/>
    <property type="match status" value="1"/>
</dbReference>
<proteinExistence type="inferred from homology"/>
<evidence type="ECO:0000256" key="3">
    <source>
        <dbReference type="ARBA" id="ARBA00022842"/>
    </source>
</evidence>
<keyword evidence="3 4" id="KW-0460">Magnesium</keyword>
<feature type="binding site" evidence="4">
    <location>
        <position position="208"/>
    </location>
    <ligand>
        <name>Mg(2+)</name>
        <dbReference type="ChEBI" id="CHEBI:18420"/>
        <label>1</label>
        <note>catalytic</note>
    </ligand>
</feature>
<dbReference type="PRINTS" id="PR00377">
    <property type="entry name" value="IMPHPHTASES"/>
</dbReference>
<feature type="binding site" evidence="4">
    <location>
        <position position="90"/>
    </location>
    <ligand>
        <name>Mg(2+)</name>
        <dbReference type="ChEBI" id="CHEBI:18420"/>
        <label>2</label>
    </ligand>
</feature>
<sequence>MPGLDTDLGLLVDAARAAGPIAMQHFRRNPQVWDKGGDAGPVTAADLAVNDMLATRLQAARPDYGWLSEETPDGTDRLRARRVFIIDPIDGTRAFIDGQDSFAHSLAIAEDGVIIAAAVYLPAKDRMYSAHAQGPALCNGKLIAASAAIEANNASVLTSKPNMAAGHWPAGVPTLDRAFRPSLAYRLCLVAQGRYDSMLAFRPTWEWDIAAGALIAERAGAVASDGKGAALKFNEADPRTAGIIVAPRGLHADLIARRG</sequence>
<dbReference type="AlphaFoldDB" id="A0A4P8EFY0"/>
<dbReference type="GO" id="GO:0046872">
    <property type="term" value="F:metal ion binding"/>
    <property type="evidence" value="ECO:0007669"/>
    <property type="project" value="UniProtKB-KW"/>
</dbReference>
<dbReference type="OrthoDB" id="9785695at2"/>
<dbReference type="PROSITE" id="PS00630">
    <property type="entry name" value="IMP_2"/>
    <property type="match status" value="1"/>
</dbReference>
<dbReference type="PANTHER" id="PTHR20854:SF4">
    <property type="entry name" value="INOSITOL-1-MONOPHOSPHATASE-RELATED"/>
    <property type="match status" value="1"/>
</dbReference>
<dbReference type="GO" id="GO:0006020">
    <property type="term" value="P:inositol metabolic process"/>
    <property type="evidence" value="ECO:0007669"/>
    <property type="project" value="TreeGrafter"/>
</dbReference>
<evidence type="ECO:0000256" key="1">
    <source>
        <dbReference type="ARBA" id="ARBA00009759"/>
    </source>
</evidence>
<feature type="binding site" evidence="4">
    <location>
        <position position="69"/>
    </location>
    <ligand>
        <name>Mg(2+)</name>
        <dbReference type="ChEBI" id="CHEBI:18420"/>
        <label>1</label>
        <note>catalytic</note>
    </ligand>
</feature>
<name>A0A4P8EFY0_9RHOB</name>
<dbReference type="InterPro" id="IPR020550">
    <property type="entry name" value="Inositol_monophosphatase_CS"/>
</dbReference>
<dbReference type="Gene3D" id="3.30.540.10">
    <property type="entry name" value="Fructose-1,6-Bisphosphatase, subunit A, domain 1"/>
    <property type="match status" value="1"/>
</dbReference>
<evidence type="ECO:0000313" key="5">
    <source>
        <dbReference type="EMBL" id="QCO55786.1"/>
    </source>
</evidence>
<accession>A0A4P8EFY0</accession>
<evidence type="ECO:0000256" key="4">
    <source>
        <dbReference type="PIRSR" id="PIRSR600760-2"/>
    </source>
</evidence>
<dbReference type="Gene3D" id="3.40.190.80">
    <property type="match status" value="1"/>
</dbReference>
<keyword evidence="2 4" id="KW-0479">Metal-binding</keyword>
<dbReference type="SUPFAM" id="SSF56655">
    <property type="entry name" value="Carbohydrate phosphatase"/>
    <property type="match status" value="1"/>
</dbReference>
<dbReference type="InterPro" id="IPR000760">
    <property type="entry name" value="Inositol_monophosphatase-like"/>
</dbReference>
<dbReference type="RefSeq" id="WP_137193547.1">
    <property type="nucleotide sequence ID" value="NZ_CP039964.1"/>
</dbReference>
<organism evidence="5 6">
    <name type="scientific">Pseudorhodobacter turbinis</name>
    <dbReference type="NCBI Taxonomy" id="2500533"/>
    <lineage>
        <taxon>Bacteria</taxon>
        <taxon>Pseudomonadati</taxon>
        <taxon>Pseudomonadota</taxon>
        <taxon>Alphaproteobacteria</taxon>
        <taxon>Rhodobacterales</taxon>
        <taxon>Paracoccaceae</taxon>
        <taxon>Pseudorhodobacter</taxon>
    </lineage>
</organism>
<protein>
    <submittedName>
        <fullName evidence="5">3'(2'),5'-bisphosphate nucleotidase CysQ</fullName>
    </submittedName>
</protein>